<dbReference type="GO" id="GO:0004674">
    <property type="term" value="F:protein serine/threonine kinase activity"/>
    <property type="evidence" value="ECO:0007669"/>
    <property type="project" value="UniProtKB-KW"/>
</dbReference>
<feature type="domain" description="Alpha-type protein kinase" evidence="5">
    <location>
        <begin position="1067"/>
        <end position="1289"/>
    </location>
</feature>
<dbReference type="GO" id="GO:0002753">
    <property type="term" value="P:cytoplasmic pattern recognition receptor signaling pathway"/>
    <property type="evidence" value="ECO:0007669"/>
    <property type="project" value="TreeGrafter"/>
</dbReference>
<dbReference type="InterPro" id="IPR011009">
    <property type="entry name" value="Kinase-like_dom_sf"/>
</dbReference>
<dbReference type="PANTHER" id="PTHR46747:SF1">
    <property type="entry name" value="ALPHA-PROTEIN KINASE 1"/>
    <property type="match status" value="1"/>
</dbReference>
<sequence>MVIMNNQEVVVMLQECKQMLQVLASEVSEPTEEKKNDYQRCEASLPEDLRMLIQEAKEMKWPFVPERWQYKRTVSPEDKTNLQDLINLRLHDILVFLKACILVHDSCTAAAIVFLIDRFLYWADASTRLLSVAKVLHKIWPSTPIAPQVVIRQARISVNSGKLLKAEYILSSLISNNGATGTWNYYIESDRLLVQSVCIQIRGQILQKLGMWYEAAELIWTSIVGYFELHLPDKKGIARSLGILAEIFISMSEEDYQRFKQSSHMGLTLLEEYEHRLLSAAEACKLAATFSLYSPLFVLTNLNIRGACLLSYSLSEQCPIEKRSYYLSEAKESFHIGLLTKKTGDNIISKQELHGFVRAAFCLVNVHKWLKQPVKEEVDQLCMEAMEKLAKYNMLPDKQDKVDLSMDIMSLVSAIKEHLDVKPFKSSEENCYVPDIYKECIEKNIVTRNVSFTELLHTYSQHHNSVCEVFDVTCKQNVMTDGRGSGVCVTALKTSDTVTTIDNPSSYTNEKSDRLGKRSKRGKLARSNAVSCDGNREKSSRSFNSSQSSSLSNSSFSWEYIHELKAEEEEEYGNAEKVDSSCSSDNPVKYIHGDEESNKIKLRGLSLQEKKVHDDQSTYSSHKKPEILFSSDNCVPSSKSGQAGNTLSKATDIENVVPAASHNAETVHSSDDEDFEVVGHFSETLPSHNIRIPSTGADNDGVYNTGSFISNKGHIVMHGIDMQAETVDTTDTVHGTFKNDLISTGPSNSPRGNTQIYGVDIKAETEDGTDNVFTRLHEDNFIHPDALRCHAENIKAEIEDTRSNRMHGSQKENHYFTGDIVGEVFSLGAEGETETNVDTNDELRISENTPNSLVPVGGNIEQKMIHTTVMKSKDNADNSHSQIKVSVPNLMGQCTSPITHDTSEEKMLSTEDKLEKQFLHQQCSVETSNQRSSLTHWDSRLHMSSSTNDHKQLLNNVDPCESTEEGDDKLSLSAFSSSHGSSSWSRISQFSRSLSESNSLISSSASSFGILSGLSTEHIQQACSLDDTDYEKLLSGVSHSWLLKRLENTGVFSFKESQKTHNALLLKFSKKSELWTAQETVVHIGKHVDVGKKGKQRNAFWVYFLHQDETLGRYIGKAYKKHKELLYHFCDVERQMTAQYYVTEFNKRLYGLNIPTQIFFVPSAVLLIMEGRTIKECMSVEPYILGDFVKLSNNTKIVKPEFEATKYGLAFGHFTYEYFSDIVVDLQGWVTGSEKGEAIIYLTDPQIHSMESTPGATHINFEKYGIYMFFTYQHKECNNICKRLSLTRPDARILAEFGFISNQTIQL</sequence>
<evidence type="ECO:0000259" key="5">
    <source>
        <dbReference type="PROSITE" id="PS51158"/>
    </source>
</evidence>
<keyword evidence="2" id="KW-0808">Transferase</keyword>
<dbReference type="InterPro" id="IPR043529">
    <property type="entry name" value="ALPK1"/>
</dbReference>
<feature type="region of interest" description="Disordered" evidence="4">
    <location>
        <begin position="946"/>
        <end position="965"/>
    </location>
</feature>
<keyword evidence="7" id="KW-1185">Reference proteome</keyword>
<reference evidence="6" key="1">
    <citation type="thesis" date="2020" institute="ProQuest LLC" country="789 East Eisenhower Parkway, Ann Arbor, MI, USA">
        <title>Comparative Genomics and Chromosome Evolution.</title>
        <authorList>
            <person name="Mudd A.B."/>
        </authorList>
    </citation>
    <scope>NUCLEOTIDE SEQUENCE</scope>
    <source>
        <strain evidence="6">237g6f4</strain>
        <tissue evidence="6">Blood</tissue>
    </source>
</reference>
<evidence type="ECO:0000256" key="2">
    <source>
        <dbReference type="ARBA" id="ARBA00022679"/>
    </source>
</evidence>
<proteinExistence type="predicted"/>
<accession>A0AAV7D659</accession>
<evidence type="ECO:0000313" key="7">
    <source>
        <dbReference type="Proteomes" id="UP000824782"/>
    </source>
</evidence>
<dbReference type="GO" id="GO:0045087">
    <property type="term" value="P:innate immune response"/>
    <property type="evidence" value="ECO:0007669"/>
    <property type="project" value="TreeGrafter"/>
</dbReference>
<gene>
    <name evidence="6" type="ORF">GDO81_000676</name>
</gene>
<dbReference type="PANTHER" id="PTHR46747">
    <property type="entry name" value="ALPHA-PROTEIN KINASE 1"/>
    <property type="match status" value="1"/>
</dbReference>
<feature type="region of interest" description="Disordered" evidence="4">
    <location>
        <begin position="503"/>
        <end position="552"/>
    </location>
</feature>
<name>A0AAV7D659_ENGPU</name>
<dbReference type="Gene3D" id="3.20.200.10">
    <property type="entry name" value="MHCK/EF2 kinase"/>
    <property type="match status" value="1"/>
</dbReference>
<dbReference type="Gene3D" id="3.30.200.20">
    <property type="entry name" value="Phosphorylase Kinase, domain 1"/>
    <property type="match status" value="1"/>
</dbReference>
<evidence type="ECO:0000256" key="1">
    <source>
        <dbReference type="ARBA" id="ARBA00022527"/>
    </source>
</evidence>
<comment type="caution">
    <text evidence="6">The sequence shown here is derived from an EMBL/GenBank/DDBJ whole genome shotgun (WGS) entry which is preliminary data.</text>
</comment>
<dbReference type="GO" id="GO:0005524">
    <property type="term" value="F:ATP binding"/>
    <property type="evidence" value="ECO:0007669"/>
    <property type="project" value="InterPro"/>
</dbReference>
<evidence type="ECO:0000256" key="3">
    <source>
        <dbReference type="ARBA" id="ARBA00022777"/>
    </source>
</evidence>
<keyword evidence="3" id="KW-0418">Kinase</keyword>
<dbReference type="InterPro" id="IPR004166">
    <property type="entry name" value="a-kinase_dom"/>
</dbReference>
<dbReference type="EMBL" id="WNYA01000001">
    <property type="protein sequence ID" value="KAG8592929.1"/>
    <property type="molecule type" value="Genomic_DNA"/>
</dbReference>
<organism evidence="6 7">
    <name type="scientific">Engystomops pustulosus</name>
    <name type="common">Tungara frog</name>
    <name type="synonym">Physalaemus pustulosus</name>
    <dbReference type="NCBI Taxonomy" id="76066"/>
    <lineage>
        <taxon>Eukaryota</taxon>
        <taxon>Metazoa</taxon>
        <taxon>Chordata</taxon>
        <taxon>Craniata</taxon>
        <taxon>Vertebrata</taxon>
        <taxon>Euteleostomi</taxon>
        <taxon>Amphibia</taxon>
        <taxon>Batrachia</taxon>
        <taxon>Anura</taxon>
        <taxon>Neobatrachia</taxon>
        <taxon>Hyloidea</taxon>
        <taxon>Leptodactylidae</taxon>
        <taxon>Leiuperinae</taxon>
        <taxon>Engystomops</taxon>
    </lineage>
</organism>
<dbReference type="PROSITE" id="PS51158">
    <property type="entry name" value="ALPHA_KINASE"/>
    <property type="match status" value="1"/>
</dbReference>
<keyword evidence="1" id="KW-0723">Serine/threonine-protein kinase</keyword>
<dbReference type="Proteomes" id="UP000824782">
    <property type="component" value="Unassembled WGS sequence"/>
</dbReference>
<dbReference type="GO" id="GO:0048029">
    <property type="term" value="F:monosaccharide binding"/>
    <property type="evidence" value="ECO:0007669"/>
    <property type="project" value="TreeGrafter"/>
</dbReference>
<evidence type="ECO:0000256" key="4">
    <source>
        <dbReference type="SAM" id="MobiDB-lite"/>
    </source>
</evidence>
<feature type="compositionally biased region" description="Low complexity" evidence="4">
    <location>
        <begin position="541"/>
        <end position="552"/>
    </location>
</feature>
<dbReference type="GO" id="GO:0005929">
    <property type="term" value="C:cilium"/>
    <property type="evidence" value="ECO:0007669"/>
    <property type="project" value="TreeGrafter"/>
</dbReference>
<dbReference type="SUPFAM" id="SSF56112">
    <property type="entry name" value="Protein kinase-like (PK-like)"/>
    <property type="match status" value="1"/>
</dbReference>
<protein>
    <recommendedName>
        <fullName evidence="5">Alpha-type protein kinase domain-containing protein</fullName>
    </recommendedName>
</protein>
<evidence type="ECO:0000313" key="6">
    <source>
        <dbReference type="EMBL" id="KAG8592929.1"/>
    </source>
</evidence>
<dbReference type="SMART" id="SM00811">
    <property type="entry name" value="Alpha_kinase"/>
    <property type="match status" value="1"/>
</dbReference>
<dbReference type="Pfam" id="PF02816">
    <property type="entry name" value="Alpha_kinase"/>
    <property type="match status" value="1"/>
</dbReference>